<sequence length="243" mass="27929">MRIVKLHTTDSTNDYLKSLAKEENLEEDTVVWALEQTNGRGQMGTKWATEPSKNLTFSVFRKIQQITIDQQFYALMAASLAVKDVLKKLLIKNVAVKWPNDILSDKKKICGILIENVIKKGELNAMVIGVGLNVNQTVWENVPRATSIKTQTGIHFDLQEILNMLLEQFHFYVKMLLDGDLEKIKEDYESFLFRKDKPSTFLNANKEQFVGIIQGVTDQGKLLLLEEDNRINEYDLKELELCF</sequence>
<feature type="domain" description="BPL/LPL catalytic" evidence="2">
    <location>
        <begin position="1"/>
        <end position="177"/>
    </location>
</feature>
<dbReference type="InterPro" id="IPR045864">
    <property type="entry name" value="aa-tRNA-synth_II/BPL/LPL"/>
</dbReference>
<dbReference type="PROSITE" id="PS51733">
    <property type="entry name" value="BPL_LPL_CATALYTIC"/>
    <property type="match status" value="1"/>
</dbReference>
<evidence type="ECO:0000256" key="1">
    <source>
        <dbReference type="ARBA" id="ARBA00022598"/>
    </source>
</evidence>
<dbReference type="Pfam" id="PF03099">
    <property type="entry name" value="BPL_LplA_LipB"/>
    <property type="match status" value="1"/>
</dbReference>
<evidence type="ECO:0000259" key="2">
    <source>
        <dbReference type="PROSITE" id="PS51733"/>
    </source>
</evidence>
<dbReference type="AlphaFoldDB" id="A0A239BA62"/>
<keyword evidence="1 3" id="KW-0436">Ligase</keyword>
<dbReference type="InterPro" id="IPR004408">
    <property type="entry name" value="Biotin_CoA_COase_ligase"/>
</dbReference>
<accession>A0A239BA62</accession>
<dbReference type="GO" id="GO:0005737">
    <property type="term" value="C:cytoplasm"/>
    <property type="evidence" value="ECO:0007669"/>
    <property type="project" value="TreeGrafter"/>
</dbReference>
<dbReference type="NCBIfam" id="TIGR00121">
    <property type="entry name" value="birA_ligase"/>
    <property type="match status" value="1"/>
</dbReference>
<keyword evidence="4" id="KW-1185">Reference proteome</keyword>
<name>A0A239BA62_9FLAO</name>
<proteinExistence type="predicted"/>
<dbReference type="GO" id="GO:0004077">
    <property type="term" value="F:biotin--[biotin carboxyl-carrier protein] ligase activity"/>
    <property type="evidence" value="ECO:0007669"/>
    <property type="project" value="InterPro"/>
</dbReference>
<dbReference type="OrthoDB" id="9807064at2"/>
<evidence type="ECO:0000313" key="3">
    <source>
        <dbReference type="EMBL" id="SNS04421.1"/>
    </source>
</evidence>
<dbReference type="EMBL" id="FZNY01000006">
    <property type="protein sequence ID" value="SNS04421.1"/>
    <property type="molecule type" value="Genomic_DNA"/>
</dbReference>
<dbReference type="Gene3D" id="3.30.930.10">
    <property type="entry name" value="Bira Bifunctional Protein, Domain 2"/>
    <property type="match status" value="1"/>
</dbReference>
<dbReference type="PANTHER" id="PTHR12835">
    <property type="entry name" value="BIOTIN PROTEIN LIGASE"/>
    <property type="match status" value="1"/>
</dbReference>
<protein>
    <submittedName>
        <fullName evidence="3">BirA family transcriptional regulator, biotin operon repressor / biotin-[acetyl-CoA-carboxylase] ligase</fullName>
    </submittedName>
</protein>
<dbReference type="CDD" id="cd16442">
    <property type="entry name" value="BPL"/>
    <property type="match status" value="1"/>
</dbReference>
<reference evidence="3 4" key="1">
    <citation type="submission" date="2017-06" db="EMBL/GenBank/DDBJ databases">
        <authorList>
            <person name="Kim H.J."/>
            <person name="Triplett B.A."/>
        </authorList>
    </citation>
    <scope>NUCLEOTIDE SEQUENCE [LARGE SCALE GENOMIC DNA]</scope>
    <source>
        <strain evidence="3 4">DSM 25597</strain>
    </source>
</reference>
<dbReference type="PANTHER" id="PTHR12835:SF5">
    <property type="entry name" value="BIOTIN--PROTEIN LIGASE"/>
    <property type="match status" value="1"/>
</dbReference>
<dbReference type="Proteomes" id="UP000198379">
    <property type="component" value="Unassembled WGS sequence"/>
</dbReference>
<dbReference type="SUPFAM" id="SSF55681">
    <property type="entry name" value="Class II aaRS and biotin synthetases"/>
    <property type="match status" value="1"/>
</dbReference>
<dbReference type="RefSeq" id="WP_089372635.1">
    <property type="nucleotide sequence ID" value="NZ_BMEP01000005.1"/>
</dbReference>
<gene>
    <name evidence="3" type="ORF">SAMN06265376_1068</name>
</gene>
<evidence type="ECO:0000313" key="4">
    <source>
        <dbReference type="Proteomes" id="UP000198379"/>
    </source>
</evidence>
<organism evidence="3 4">
    <name type="scientific">Dokdonia pacifica</name>
    <dbReference type="NCBI Taxonomy" id="1627892"/>
    <lineage>
        <taxon>Bacteria</taxon>
        <taxon>Pseudomonadati</taxon>
        <taxon>Bacteroidota</taxon>
        <taxon>Flavobacteriia</taxon>
        <taxon>Flavobacteriales</taxon>
        <taxon>Flavobacteriaceae</taxon>
        <taxon>Dokdonia</taxon>
    </lineage>
</organism>
<dbReference type="InterPro" id="IPR004143">
    <property type="entry name" value="BPL_LPL_catalytic"/>
</dbReference>